<evidence type="ECO:0000256" key="8">
    <source>
        <dbReference type="ARBA" id="ARBA00022741"/>
    </source>
</evidence>
<evidence type="ECO:0000256" key="3">
    <source>
        <dbReference type="ARBA" id="ARBA00012071"/>
    </source>
</evidence>
<feature type="binding site" evidence="13">
    <location>
        <begin position="66"/>
        <end position="73"/>
    </location>
    <ligand>
        <name>ATP</name>
        <dbReference type="ChEBI" id="CHEBI:30616"/>
    </ligand>
</feature>
<dbReference type="AlphaFoldDB" id="A0A841R609"/>
<evidence type="ECO:0000313" key="15">
    <source>
        <dbReference type="Proteomes" id="UP000591941"/>
    </source>
</evidence>
<dbReference type="OrthoDB" id="9789797at2"/>
<dbReference type="GO" id="GO:0005886">
    <property type="term" value="C:plasma membrane"/>
    <property type="evidence" value="ECO:0007669"/>
    <property type="project" value="TreeGrafter"/>
</dbReference>
<dbReference type="SUPFAM" id="SSF52540">
    <property type="entry name" value="P-loop containing nucleoside triphosphate hydrolases"/>
    <property type="match status" value="1"/>
</dbReference>
<comment type="pathway">
    <text evidence="2 13">Glycolipid biosynthesis; lipid IV(A) biosynthesis; lipid IV(A) from (3R)-3-hydroxytetradecanoyl-[acyl-carrier-protein] and UDP-N-acetyl-alpha-D-glucosamine: step 6/6.</text>
</comment>
<dbReference type="GO" id="GO:0009244">
    <property type="term" value="P:lipopolysaccharide core region biosynthetic process"/>
    <property type="evidence" value="ECO:0007669"/>
    <property type="project" value="TreeGrafter"/>
</dbReference>
<evidence type="ECO:0000256" key="2">
    <source>
        <dbReference type="ARBA" id="ARBA00004870"/>
    </source>
</evidence>
<dbReference type="GeneID" id="93486277"/>
<dbReference type="NCBIfam" id="TIGR00682">
    <property type="entry name" value="lpxK"/>
    <property type="match status" value="1"/>
</dbReference>
<dbReference type="Pfam" id="PF02606">
    <property type="entry name" value="LpxK"/>
    <property type="match status" value="1"/>
</dbReference>
<dbReference type="InterPro" id="IPR027417">
    <property type="entry name" value="P-loop_NTPase"/>
</dbReference>
<dbReference type="GO" id="GO:0009029">
    <property type="term" value="F:lipid-A 4'-kinase activity"/>
    <property type="evidence" value="ECO:0007669"/>
    <property type="project" value="UniProtKB-UniRule"/>
</dbReference>
<evidence type="ECO:0000256" key="10">
    <source>
        <dbReference type="ARBA" id="ARBA00022840"/>
    </source>
</evidence>
<dbReference type="PANTHER" id="PTHR42724:SF1">
    <property type="entry name" value="TETRAACYLDISACCHARIDE 4'-KINASE, MITOCHONDRIAL-RELATED"/>
    <property type="match status" value="1"/>
</dbReference>
<keyword evidence="5 13" id="KW-0444">Lipid biosynthesis</keyword>
<comment type="catalytic activity">
    <reaction evidence="13">
        <text>a lipid A disaccharide + ATP = a lipid IVA + ADP + H(+)</text>
        <dbReference type="Rhea" id="RHEA:67840"/>
        <dbReference type="ChEBI" id="CHEBI:15378"/>
        <dbReference type="ChEBI" id="CHEBI:30616"/>
        <dbReference type="ChEBI" id="CHEBI:176343"/>
        <dbReference type="ChEBI" id="CHEBI:176425"/>
        <dbReference type="ChEBI" id="CHEBI:456216"/>
        <dbReference type="EC" id="2.7.1.130"/>
    </reaction>
</comment>
<comment type="function">
    <text evidence="1 13">Transfers the gamma-phosphate of ATP to the 4'-position of a tetraacyldisaccharide 1-phosphate intermediate (termed DS-1-P) to form tetraacyldisaccharide 1,4'-bis-phosphate (lipid IVA).</text>
</comment>
<sequence length="372" mass="41547">MSIERKATELFKNGPKSIGDRALLTTLGGVERIYSWSVNFWASMYEAGHLKQHRLHAYTISVGNIVAGGTGKTPFVQYMARRLQKAGERVAILSRGYRGASENTGAIVSNGAEILLNAEQAGDEPYLLARTLPGVIVAVGKNRAVIGAQVEKLLHPTVILLDDGFQHWPLRRDYDIVLIDATNPFSNGRVLPRGLLREPLEHLERADAYVVTKSDLVTEAEREKIAGVLEHFRAHVPLLWTEHRPLQPVRYAQWRNGETAEQEALPRRFITLCALGNPASFEATVAAAGLVAHDHLRLPDHHMYTQDDIRHAEGTAMKAGAQGIIVSEKDAVKLQVLQLRESFWYVLPMELTATAGENEFWEHMEDEWETGR</sequence>
<keyword evidence="8 13" id="KW-0547">Nucleotide-binding</keyword>
<evidence type="ECO:0000256" key="12">
    <source>
        <dbReference type="ARBA" id="ARBA00029757"/>
    </source>
</evidence>
<keyword evidence="11 13" id="KW-0443">Lipid metabolism</keyword>
<protein>
    <recommendedName>
        <fullName evidence="4 13">Tetraacyldisaccharide 4'-kinase</fullName>
        <ecNumber evidence="3 13">2.7.1.130</ecNumber>
    </recommendedName>
    <alternativeName>
        <fullName evidence="12 13">Lipid A 4'-kinase</fullName>
    </alternativeName>
</protein>
<keyword evidence="7 13" id="KW-0808">Transferase</keyword>
<evidence type="ECO:0000256" key="11">
    <source>
        <dbReference type="ARBA" id="ARBA00023098"/>
    </source>
</evidence>
<evidence type="ECO:0000256" key="6">
    <source>
        <dbReference type="ARBA" id="ARBA00022556"/>
    </source>
</evidence>
<evidence type="ECO:0000313" key="14">
    <source>
        <dbReference type="EMBL" id="MBB6477962.1"/>
    </source>
</evidence>
<dbReference type="EMBL" id="JACHHI010000004">
    <property type="protein sequence ID" value="MBB6477962.1"/>
    <property type="molecule type" value="Genomic_DNA"/>
</dbReference>
<dbReference type="RefSeq" id="WP_159822325.1">
    <property type="nucleotide sequence ID" value="NZ_CABWNB010000001.1"/>
</dbReference>
<dbReference type="GO" id="GO:0009245">
    <property type="term" value="P:lipid A biosynthetic process"/>
    <property type="evidence" value="ECO:0007669"/>
    <property type="project" value="UniProtKB-UniRule"/>
</dbReference>
<keyword evidence="15" id="KW-1185">Reference proteome</keyword>
<dbReference type="Proteomes" id="UP000591941">
    <property type="component" value="Unassembled WGS sequence"/>
</dbReference>
<proteinExistence type="inferred from homology"/>
<keyword evidence="6 13" id="KW-0441">Lipid A biosynthesis</keyword>
<reference evidence="14 15" key="1">
    <citation type="submission" date="2020-08" db="EMBL/GenBank/DDBJ databases">
        <title>Genomic Encyclopedia of Type Strains, Phase IV (KMG-IV): sequencing the most valuable type-strain genomes for metagenomic binning, comparative biology and taxonomic classification.</title>
        <authorList>
            <person name="Goeker M."/>
        </authorList>
    </citation>
    <scope>NUCLEOTIDE SEQUENCE [LARGE SCALE GENOMIC DNA]</scope>
    <source>
        <strain evidence="14 15">DSM 21255</strain>
    </source>
</reference>
<keyword evidence="10 13" id="KW-0067">ATP-binding</keyword>
<dbReference type="PANTHER" id="PTHR42724">
    <property type="entry name" value="TETRAACYLDISACCHARIDE 4'-KINASE"/>
    <property type="match status" value="1"/>
</dbReference>
<organism evidence="14 15">
    <name type="scientific">Negativicoccus succinicivorans</name>
    <dbReference type="NCBI Taxonomy" id="620903"/>
    <lineage>
        <taxon>Bacteria</taxon>
        <taxon>Bacillati</taxon>
        <taxon>Bacillota</taxon>
        <taxon>Negativicutes</taxon>
        <taxon>Veillonellales</taxon>
        <taxon>Veillonellaceae</taxon>
        <taxon>Negativicoccus</taxon>
    </lineage>
</organism>
<comment type="similarity">
    <text evidence="13">Belongs to the LpxK family.</text>
</comment>
<evidence type="ECO:0000256" key="1">
    <source>
        <dbReference type="ARBA" id="ARBA00002274"/>
    </source>
</evidence>
<dbReference type="EC" id="2.7.1.130" evidence="3 13"/>
<comment type="caution">
    <text evidence="14">The sequence shown here is derived from an EMBL/GenBank/DDBJ whole genome shotgun (WGS) entry which is preliminary data.</text>
</comment>
<dbReference type="InterPro" id="IPR003758">
    <property type="entry name" value="LpxK"/>
</dbReference>
<evidence type="ECO:0000256" key="13">
    <source>
        <dbReference type="HAMAP-Rule" id="MF_00409"/>
    </source>
</evidence>
<accession>A0A841R609</accession>
<dbReference type="GO" id="GO:0005524">
    <property type="term" value="F:ATP binding"/>
    <property type="evidence" value="ECO:0007669"/>
    <property type="project" value="UniProtKB-UniRule"/>
</dbReference>
<evidence type="ECO:0000256" key="7">
    <source>
        <dbReference type="ARBA" id="ARBA00022679"/>
    </source>
</evidence>
<evidence type="ECO:0000256" key="4">
    <source>
        <dbReference type="ARBA" id="ARBA00016436"/>
    </source>
</evidence>
<name>A0A841R609_9FIRM</name>
<gene>
    <name evidence="13" type="primary">lpxK</name>
    <name evidence="14" type="ORF">HNR45_001015</name>
</gene>
<evidence type="ECO:0000256" key="5">
    <source>
        <dbReference type="ARBA" id="ARBA00022516"/>
    </source>
</evidence>
<evidence type="ECO:0000256" key="9">
    <source>
        <dbReference type="ARBA" id="ARBA00022777"/>
    </source>
</evidence>
<keyword evidence="9 13" id="KW-0418">Kinase</keyword>
<dbReference type="Gene3D" id="3.40.50.300">
    <property type="entry name" value="P-loop containing nucleotide triphosphate hydrolases"/>
    <property type="match status" value="1"/>
</dbReference>
<dbReference type="UniPathway" id="UPA00359">
    <property type="reaction ID" value="UER00482"/>
</dbReference>
<dbReference type="HAMAP" id="MF_00409">
    <property type="entry name" value="LpxK"/>
    <property type="match status" value="1"/>
</dbReference>